<dbReference type="Gene3D" id="2.60.40.4070">
    <property type="match status" value="1"/>
</dbReference>
<dbReference type="GO" id="GO:0004556">
    <property type="term" value="F:alpha-amylase activity"/>
    <property type="evidence" value="ECO:0007669"/>
    <property type="project" value="TreeGrafter"/>
</dbReference>
<name>A0A382DV91_9ZZZZ</name>
<proteinExistence type="predicted"/>
<gene>
    <name evidence="2" type="ORF">METZ01_LOCUS194447</name>
</gene>
<dbReference type="Pfam" id="PF18962">
    <property type="entry name" value="Por_Secre_tail"/>
    <property type="match status" value="1"/>
</dbReference>
<dbReference type="AlphaFoldDB" id="A0A382DV91"/>
<feature type="non-terminal residue" evidence="2">
    <location>
        <position position="1"/>
    </location>
</feature>
<dbReference type="EMBL" id="UINC01040972">
    <property type="protein sequence ID" value="SVB41593.1"/>
    <property type="molecule type" value="Genomic_DNA"/>
</dbReference>
<accession>A0A382DV91</accession>
<evidence type="ECO:0000313" key="2">
    <source>
        <dbReference type="EMBL" id="SVB41593.1"/>
    </source>
</evidence>
<dbReference type="PANTHER" id="PTHR10357:SF179">
    <property type="entry name" value="NEUTRAL AND BASIC AMINO ACID TRANSPORT PROTEIN RBAT"/>
    <property type="match status" value="1"/>
</dbReference>
<feature type="domain" description="Secretion system C-terminal sorting" evidence="1">
    <location>
        <begin position="287"/>
        <end position="367"/>
    </location>
</feature>
<dbReference type="Gene3D" id="3.20.20.80">
    <property type="entry name" value="Glycosidases"/>
    <property type="match status" value="1"/>
</dbReference>
<dbReference type="InterPro" id="IPR026444">
    <property type="entry name" value="Secre_tail"/>
</dbReference>
<protein>
    <recommendedName>
        <fullName evidence="1">Secretion system C-terminal sorting domain-containing protein</fullName>
    </recommendedName>
</protein>
<dbReference type="SUPFAM" id="SSF51445">
    <property type="entry name" value="(Trans)glycosidases"/>
    <property type="match status" value="1"/>
</dbReference>
<organism evidence="2">
    <name type="scientific">marine metagenome</name>
    <dbReference type="NCBI Taxonomy" id="408172"/>
    <lineage>
        <taxon>unclassified sequences</taxon>
        <taxon>metagenomes</taxon>
        <taxon>ecological metagenomes</taxon>
    </lineage>
</organism>
<sequence length="371" mass="42528">IYQIAEHLPAHPWLIDNTFLTSSWHDSFHDILLSDAHSQYNSAATFMFQVVGLHEYSNIGNAYSDRTQPVKYMISHDEQSIIQEMVVFNSFSLEEARDRDKFYATILFTSLGIPMVFQGQEFGLQTGWTDANNNGDYEEKLQYRPIDWTFLETEVGQTHLTHYSRLASFRKRNPAFSRGTFHDLWRYEAERVIVYGYEDESEGNNNDQVVVIANFSSYDRTIYDVPFLTAGSWYNITEPGNDLVTNDGNYGEYNISGKTAMVYANNQWELEIGDHDAVPGDFQIINLYPNPFNGQVQIHLNISKLTSGSIHIYDLVGHLVKSFDHVEFNEGNHVITWDASTQKGRSLASGIYLVSFKTELGSINKKILYLK</sequence>
<dbReference type="PANTHER" id="PTHR10357">
    <property type="entry name" value="ALPHA-AMYLASE FAMILY MEMBER"/>
    <property type="match status" value="1"/>
</dbReference>
<dbReference type="NCBIfam" id="TIGR04183">
    <property type="entry name" value="Por_Secre_tail"/>
    <property type="match status" value="1"/>
</dbReference>
<dbReference type="GO" id="GO:0009313">
    <property type="term" value="P:oligosaccharide catabolic process"/>
    <property type="evidence" value="ECO:0007669"/>
    <property type="project" value="TreeGrafter"/>
</dbReference>
<dbReference type="InterPro" id="IPR017853">
    <property type="entry name" value="GH"/>
</dbReference>
<evidence type="ECO:0000259" key="1">
    <source>
        <dbReference type="Pfam" id="PF18962"/>
    </source>
</evidence>
<reference evidence="2" key="1">
    <citation type="submission" date="2018-05" db="EMBL/GenBank/DDBJ databases">
        <authorList>
            <person name="Lanie J.A."/>
            <person name="Ng W.-L."/>
            <person name="Kazmierczak K.M."/>
            <person name="Andrzejewski T.M."/>
            <person name="Davidsen T.M."/>
            <person name="Wayne K.J."/>
            <person name="Tettelin H."/>
            <person name="Glass J.I."/>
            <person name="Rusch D."/>
            <person name="Podicherti R."/>
            <person name="Tsui H.-C.T."/>
            <person name="Winkler M.E."/>
        </authorList>
    </citation>
    <scope>NUCLEOTIDE SEQUENCE</scope>
</reference>